<evidence type="ECO:0000313" key="1">
    <source>
        <dbReference type="EMBL" id="PLR39135.1"/>
    </source>
</evidence>
<keyword evidence="2" id="KW-1185">Reference proteome</keyword>
<dbReference type="OrthoDB" id="5295757at2"/>
<evidence type="ECO:0008006" key="3">
    <source>
        <dbReference type="Google" id="ProtNLM"/>
    </source>
</evidence>
<dbReference type="AlphaFoldDB" id="A0A2N5EAJ3"/>
<dbReference type="PIRSF" id="PIRSF004982">
    <property type="entry name" value="SlP"/>
    <property type="match status" value="1"/>
</dbReference>
<dbReference type="Pfam" id="PF03843">
    <property type="entry name" value="Slp"/>
    <property type="match status" value="1"/>
</dbReference>
<organism evidence="1 2">
    <name type="scientific">Chimaeribacter coloradensis</name>
    <dbReference type="NCBI Taxonomy" id="2060068"/>
    <lineage>
        <taxon>Bacteria</taxon>
        <taxon>Pseudomonadati</taxon>
        <taxon>Pseudomonadota</taxon>
        <taxon>Gammaproteobacteria</taxon>
        <taxon>Enterobacterales</taxon>
        <taxon>Yersiniaceae</taxon>
        <taxon>Chimaeribacter</taxon>
    </lineage>
</organism>
<protein>
    <recommendedName>
        <fullName evidence="3">Slp family lipoprotein</fullName>
    </recommendedName>
</protein>
<sequence length="219" mass="23282">MRKPSLKSPVIAKNRIVEKHRIGAKRHIVAGILSAAILSLTGCATVPEVIKGTTATPQQNLAAVQSAPQLYVGQEARFGGSVVNMSNEKNRTRLEIAAVPLDSVARPILGERSTGRLVAYINGFVDPVDLRGQLVTVVGPITGAERGKIGETDYTFVVMNANSYKRWRLQQQVVMPPGPTGPWGWGGPGWGGPGWGPGFYGGGGWYSPAPAQVQTVVTE</sequence>
<reference evidence="1 2" key="1">
    <citation type="submission" date="2017-12" db="EMBL/GenBank/DDBJ databases">
        <title>Characterization of six clinical isolates of Enterochimera gen. nov., a novel genus of the Yersiniaciae family and the three species Enterochimera arupensis sp. nov., Enterochimera coloradensis sp. nov, and Enterochimera californica sp. nov.</title>
        <authorList>
            <person name="Rossi A."/>
            <person name="Fisher M."/>
        </authorList>
    </citation>
    <scope>NUCLEOTIDE SEQUENCE [LARGE SCALE GENOMIC DNA]</scope>
    <source>
        <strain evidence="2">2016-Iso4</strain>
    </source>
</reference>
<accession>A0A2N5EAJ3</accession>
<dbReference type="PANTHER" id="PTHR37530">
    <property type="entry name" value="OUTER MEMBRANE PROTEIN SLP"/>
    <property type="match status" value="1"/>
</dbReference>
<dbReference type="GO" id="GO:0019867">
    <property type="term" value="C:outer membrane"/>
    <property type="evidence" value="ECO:0007669"/>
    <property type="project" value="InterPro"/>
</dbReference>
<dbReference type="Proteomes" id="UP000234503">
    <property type="component" value="Unassembled WGS sequence"/>
</dbReference>
<comment type="caution">
    <text evidence="1">The sequence shown here is derived from an EMBL/GenBank/DDBJ whole genome shotgun (WGS) entry which is preliminary data.</text>
</comment>
<dbReference type="PANTHER" id="PTHR37530:SF1">
    <property type="entry name" value="OUTER MEMBRANE PROTEIN SLP"/>
    <property type="match status" value="1"/>
</dbReference>
<name>A0A2N5EAJ3_9GAMM</name>
<dbReference type="EMBL" id="PJZH01000002">
    <property type="protein sequence ID" value="PLR39135.1"/>
    <property type="molecule type" value="Genomic_DNA"/>
</dbReference>
<gene>
    <name evidence="1" type="ORF">CYR32_02595</name>
</gene>
<dbReference type="NCBIfam" id="TIGR00752">
    <property type="entry name" value="slp"/>
    <property type="match status" value="1"/>
</dbReference>
<dbReference type="InterPro" id="IPR004658">
    <property type="entry name" value="OMP_Slp"/>
</dbReference>
<proteinExistence type="predicted"/>
<evidence type="ECO:0000313" key="2">
    <source>
        <dbReference type="Proteomes" id="UP000234503"/>
    </source>
</evidence>